<feature type="compositionally biased region" description="Low complexity" evidence="1">
    <location>
        <begin position="663"/>
        <end position="770"/>
    </location>
</feature>
<keyword evidence="5" id="KW-1185">Reference proteome</keyword>
<dbReference type="AlphaFoldDB" id="A0A9P0N4T2"/>
<name>A0A9P0N4T2_SPOLI</name>
<feature type="compositionally biased region" description="Polar residues" evidence="1">
    <location>
        <begin position="573"/>
        <end position="617"/>
    </location>
</feature>
<feature type="region of interest" description="Disordered" evidence="1">
    <location>
        <begin position="386"/>
        <end position="435"/>
    </location>
</feature>
<dbReference type="Gene3D" id="2.40.10.10">
    <property type="entry name" value="Trypsin-like serine proteases"/>
    <property type="match status" value="2"/>
</dbReference>
<feature type="region of interest" description="Disordered" evidence="1">
    <location>
        <begin position="495"/>
        <end position="555"/>
    </location>
</feature>
<feature type="compositionally biased region" description="Basic and acidic residues" evidence="1">
    <location>
        <begin position="408"/>
        <end position="430"/>
    </location>
</feature>
<accession>A0A9P0N4T2</accession>
<feature type="compositionally biased region" description="Polar residues" evidence="1">
    <location>
        <begin position="1073"/>
        <end position="1084"/>
    </location>
</feature>
<gene>
    <name evidence="4" type="ORF">SPLIT_LOCUS6876</name>
</gene>
<sequence length="1274" mass="144469">MLKCFYLLIWIAVFRLCNTSHRKMGLGNESILGKKYLVYFVKSPFSKVDDEAWICAGAIVSPTQILTAAACLVDVDKIYAIAGYKKYVHGNDIENDECTKRWKKKVVKVSVPKEYNMATDKQPDWMDIDLGVATVDEPYNFTELSHPTNCSYEPQSIIINYDKKNELENVRATALGWGGIKIRQPKELAKLHKKPQILKEASTIIIEKKVCLDLIKGNVSKEVLDKYILCASGNGMVVDDGEETSVDTRPFAPDECPYNSTESGCVDANYEMLRRQQSKINVTIEQPEIHKNSNKTNSRRTPLIETCQNDHGGPLTTWIGTEEMVLGVALDGISNPNFDCVGPRIYVSTAETAKIIKCLLETNETQRKICNNDNKEHQVHDIQIKWPKDMPKNSSKGDHKISPYLRQGNEEQPLHVRPTKDLGNVEEHGNPLRSPQLEIPVDQFYNSPPLQTSTLNPYYQLQNQQPVVPQGNAQQYGEQSQGQVQQSMDLNQQQFNSLSQSQVSAYNQPPPLANVPPQVESFNQQPMETQPQPSDSFSQQQPSSYDQQSFGSQNQQPIENYKQQQAYIQQYVESFSDPQTGSYNQPQTVPQNQSPTDTFNQQNQGQKETFNQPSQDVFGQPAMDPFKQPQTEPFSSANQPQSDAFNQPIGSPDQQQNLRSPDQQQIGQPNQQQIGQPNPQQMEQPDQQQMAQLNQQPIGQPNQQQMGQPNQQQIGQPDQQQLGQPNQQQMGQPNQQQIGQPGQQQLVQTSQQQMGQPTQQQIGQPNQQQMDLLSQPQIGTLGQQPVEQLGQFQTSFNQPQNDGNKIPADPFNQLQMNSYNQPQMESRSQALAEENNQPQGSFNNQQLNPTNKPMDIAMYPPGQGDSFNQQQSDAFQQSQTQSKSQYTESFQVPQAQQSDPFSQQQIDPSKQNPLNQYIQQQADPLKQSPPNQYMQQQVDQFKPLQKESFNQQPVDSYALQRSDPLQSGQMGTFNIPQINPFKQQPEQLYNQPQDQFRKPESMQGQQIKTQPFSQQQDSFAQASYSNPQIEAFKPSPPETEADAYNPLAFLNRNYDEPFKVDTFKPQPVEPYKQPNSEPYNNNQHPFKPAPVEPYVEHSILRDRGQPRSPQSAPSLQTFIQSKIPVSSPSFDTSHIHNILRERPPNEPEPPRGETQTFEQIYSQFRGPGSESSQQGATEQTFEEVYKNLHDGSVDLPHELQSESRFDQPFEQQFEQTNQSPKILSMARAADGNDEIKVRHQVPFELPDYSSYDVRRQNNNDSIAIKSSTTLSSNN</sequence>
<feature type="compositionally biased region" description="Low complexity" evidence="1">
    <location>
        <begin position="865"/>
        <end position="885"/>
    </location>
</feature>
<feature type="compositionally biased region" description="Polar residues" evidence="1">
    <location>
        <begin position="1107"/>
        <end position="1132"/>
    </location>
</feature>
<evidence type="ECO:0000313" key="5">
    <source>
        <dbReference type="Proteomes" id="UP001153321"/>
    </source>
</evidence>
<feature type="compositionally biased region" description="Basic and acidic residues" evidence="1">
    <location>
        <begin position="1094"/>
        <end position="1105"/>
    </location>
</feature>
<evidence type="ECO:0000256" key="1">
    <source>
        <dbReference type="SAM" id="MobiDB-lite"/>
    </source>
</evidence>
<evidence type="ECO:0000259" key="3">
    <source>
        <dbReference type="PROSITE" id="PS50240"/>
    </source>
</evidence>
<feature type="compositionally biased region" description="Low complexity" evidence="1">
    <location>
        <begin position="1012"/>
        <end position="1025"/>
    </location>
</feature>
<dbReference type="SUPFAM" id="SSF50494">
    <property type="entry name" value="Trypsin-like serine proteases"/>
    <property type="match status" value="1"/>
</dbReference>
<feature type="signal peptide" evidence="2">
    <location>
        <begin position="1"/>
        <end position="19"/>
    </location>
</feature>
<dbReference type="GO" id="GO:0006508">
    <property type="term" value="P:proteolysis"/>
    <property type="evidence" value="ECO:0007669"/>
    <property type="project" value="InterPro"/>
</dbReference>
<feature type="compositionally biased region" description="Basic and acidic residues" evidence="1">
    <location>
        <begin position="1138"/>
        <end position="1151"/>
    </location>
</feature>
<feature type="compositionally biased region" description="Polar residues" evidence="1">
    <location>
        <begin position="910"/>
        <end position="939"/>
    </location>
</feature>
<reference evidence="4" key="1">
    <citation type="submission" date="2022-02" db="EMBL/GenBank/DDBJ databases">
        <authorList>
            <person name="King R."/>
        </authorList>
    </citation>
    <scope>NUCLEOTIDE SEQUENCE</scope>
</reference>
<dbReference type="InterPro" id="IPR001254">
    <property type="entry name" value="Trypsin_dom"/>
</dbReference>
<feature type="compositionally biased region" description="Low complexity" evidence="1">
    <location>
        <begin position="893"/>
        <end position="909"/>
    </location>
</feature>
<feature type="region of interest" description="Disordered" evidence="1">
    <location>
        <begin position="573"/>
        <end position="1042"/>
    </location>
</feature>
<dbReference type="PROSITE" id="PS50240">
    <property type="entry name" value="TRYPSIN_DOM"/>
    <property type="match status" value="1"/>
</dbReference>
<evidence type="ECO:0000256" key="2">
    <source>
        <dbReference type="SAM" id="SignalP"/>
    </source>
</evidence>
<feature type="chain" id="PRO_5040359520" description="Peptidase S1 domain-containing protein" evidence="2">
    <location>
        <begin position="20"/>
        <end position="1274"/>
    </location>
</feature>
<feature type="compositionally biased region" description="Basic and acidic residues" evidence="1">
    <location>
        <begin position="386"/>
        <end position="401"/>
    </location>
</feature>
<feature type="compositionally biased region" description="Low complexity" evidence="1">
    <location>
        <begin position="495"/>
        <end position="504"/>
    </location>
</feature>
<feature type="compositionally biased region" description="Low complexity" evidence="1">
    <location>
        <begin position="530"/>
        <end position="550"/>
    </location>
</feature>
<dbReference type="Proteomes" id="UP001153321">
    <property type="component" value="Chromosome 23"/>
</dbReference>
<feature type="compositionally biased region" description="Polar residues" evidence="1">
    <location>
        <begin position="1002"/>
        <end position="1011"/>
    </location>
</feature>
<feature type="compositionally biased region" description="Polar residues" evidence="1">
    <location>
        <begin position="771"/>
        <end position="803"/>
    </location>
</feature>
<feature type="domain" description="Peptidase S1" evidence="3">
    <location>
        <begin position="31"/>
        <end position="392"/>
    </location>
</feature>
<keyword evidence="2" id="KW-0732">Signal</keyword>
<evidence type="ECO:0000313" key="4">
    <source>
        <dbReference type="EMBL" id="CAH1641520.1"/>
    </source>
</evidence>
<organism evidence="4 5">
    <name type="scientific">Spodoptera littoralis</name>
    <name type="common">Egyptian cotton leafworm</name>
    <dbReference type="NCBI Taxonomy" id="7109"/>
    <lineage>
        <taxon>Eukaryota</taxon>
        <taxon>Metazoa</taxon>
        <taxon>Ecdysozoa</taxon>
        <taxon>Arthropoda</taxon>
        <taxon>Hexapoda</taxon>
        <taxon>Insecta</taxon>
        <taxon>Pterygota</taxon>
        <taxon>Neoptera</taxon>
        <taxon>Endopterygota</taxon>
        <taxon>Lepidoptera</taxon>
        <taxon>Glossata</taxon>
        <taxon>Ditrysia</taxon>
        <taxon>Noctuoidea</taxon>
        <taxon>Noctuidae</taxon>
        <taxon>Amphipyrinae</taxon>
        <taxon>Spodoptera</taxon>
    </lineage>
</organism>
<proteinExistence type="predicted"/>
<feature type="compositionally biased region" description="Polar residues" evidence="1">
    <location>
        <begin position="520"/>
        <end position="529"/>
    </location>
</feature>
<protein>
    <recommendedName>
        <fullName evidence="3">Peptidase S1 domain-containing protein</fullName>
    </recommendedName>
</protein>
<feature type="compositionally biased region" description="Polar residues" evidence="1">
    <location>
        <begin position="963"/>
        <end position="994"/>
    </location>
</feature>
<dbReference type="GO" id="GO:0004252">
    <property type="term" value="F:serine-type endopeptidase activity"/>
    <property type="evidence" value="ECO:0007669"/>
    <property type="project" value="InterPro"/>
</dbReference>
<dbReference type="InterPro" id="IPR043504">
    <property type="entry name" value="Peptidase_S1_PA_chymotrypsin"/>
</dbReference>
<dbReference type="EMBL" id="LR824554">
    <property type="protein sequence ID" value="CAH1641520.1"/>
    <property type="molecule type" value="Genomic_DNA"/>
</dbReference>
<feature type="compositionally biased region" description="Polar residues" evidence="1">
    <location>
        <begin position="812"/>
        <end position="851"/>
    </location>
</feature>
<dbReference type="Pfam" id="PF00089">
    <property type="entry name" value="Trypsin"/>
    <property type="match status" value="1"/>
</dbReference>
<dbReference type="InterPro" id="IPR009003">
    <property type="entry name" value="Peptidase_S1_PA"/>
</dbReference>
<feature type="region of interest" description="Disordered" evidence="1">
    <location>
        <begin position="1058"/>
        <end position="1156"/>
    </location>
</feature>
<feature type="compositionally biased region" description="Polar residues" evidence="1">
    <location>
        <begin position="628"/>
        <end position="662"/>
    </location>
</feature>